<evidence type="ECO:0000313" key="15">
    <source>
        <dbReference type="Proteomes" id="UP000634136"/>
    </source>
</evidence>
<evidence type="ECO:0000259" key="12">
    <source>
        <dbReference type="PROSITE" id="PS50172"/>
    </source>
</evidence>
<dbReference type="Proteomes" id="UP000634136">
    <property type="component" value="Unassembled WGS sequence"/>
</dbReference>
<evidence type="ECO:0000256" key="6">
    <source>
        <dbReference type="ARBA" id="ARBA00022833"/>
    </source>
</evidence>
<dbReference type="SMART" id="SM00292">
    <property type="entry name" value="BRCT"/>
    <property type="match status" value="2"/>
</dbReference>
<dbReference type="PANTHER" id="PTHR13763">
    <property type="entry name" value="BREAST CANCER TYPE 1 SUSCEPTIBILITY PROTEIN BRCA1"/>
    <property type="match status" value="1"/>
</dbReference>
<evidence type="ECO:0000256" key="7">
    <source>
        <dbReference type="ARBA" id="ARBA00023204"/>
    </source>
</evidence>
<keyword evidence="7" id="KW-0234">DNA repair</keyword>
<dbReference type="SUPFAM" id="SSF52113">
    <property type="entry name" value="BRCT domain"/>
    <property type="match status" value="2"/>
</dbReference>
<comment type="caution">
    <text evidence="14">The sequence shown here is derived from an EMBL/GenBank/DDBJ whole genome shotgun (WGS) entry which is preliminary data.</text>
</comment>
<keyword evidence="3" id="KW-0677">Repeat</keyword>
<dbReference type="PANTHER" id="PTHR13763:SF9">
    <property type="entry name" value="BRCA1-ASSOCIATED RING DOMAIN PROTEIN 1"/>
    <property type="match status" value="1"/>
</dbReference>
<dbReference type="InterPro" id="IPR027370">
    <property type="entry name" value="Znf-RING_euk"/>
</dbReference>
<organism evidence="14 15">
    <name type="scientific">Senna tora</name>
    <dbReference type="NCBI Taxonomy" id="362788"/>
    <lineage>
        <taxon>Eukaryota</taxon>
        <taxon>Viridiplantae</taxon>
        <taxon>Streptophyta</taxon>
        <taxon>Embryophyta</taxon>
        <taxon>Tracheophyta</taxon>
        <taxon>Spermatophyta</taxon>
        <taxon>Magnoliopsida</taxon>
        <taxon>eudicotyledons</taxon>
        <taxon>Gunneridae</taxon>
        <taxon>Pentapetalae</taxon>
        <taxon>rosids</taxon>
        <taxon>fabids</taxon>
        <taxon>Fabales</taxon>
        <taxon>Fabaceae</taxon>
        <taxon>Caesalpinioideae</taxon>
        <taxon>Cassia clade</taxon>
        <taxon>Senna</taxon>
    </lineage>
</organism>
<gene>
    <name evidence="14" type="ORF">G2W53_023917</name>
</gene>
<dbReference type="Gene3D" id="3.30.40.10">
    <property type="entry name" value="Zinc/RING finger domain, C3HC4 (zinc finger)"/>
    <property type="match status" value="2"/>
</dbReference>
<dbReference type="InterPro" id="IPR017907">
    <property type="entry name" value="Znf_RING_CS"/>
</dbReference>
<feature type="domain" description="PHD-type" evidence="13">
    <location>
        <begin position="333"/>
        <end position="453"/>
    </location>
</feature>
<comment type="subcellular location">
    <subcellularLocation>
        <location evidence="1">Nucleus</location>
    </subcellularLocation>
</comment>
<dbReference type="AlphaFoldDB" id="A0A834TCK7"/>
<feature type="domain" description="RING-type" evidence="11">
    <location>
        <begin position="29"/>
        <end position="67"/>
    </location>
</feature>
<dbReference type="EMBL" id="JAAIUW010000008">
    <property type="protein sequence ID" value="KAF7818462.1"/>
    <property type="molecule type" value="Genomic_DNA"/>
</dbReference>
<dbReference type="GO" id="GO:0045944">
    <property type="term" value="P:positive regulation of transcription by RNA polymerase II"/>
    <property type="evidence" value="ECO:0007669"/>
    <property type="project" value="TreeGrafter"/>
</dbReference>
<dbReference type="PROSITE" id="PS00518">
    <property type="entry name" value="ZF_RING_1"/>
    <property type="match status" value="1"/>
</dbReference>
<evidence type="ECO:0000259" key="11">
    <source>
        <dbReference type="PROSITE" id="PS50089"/>
    </source>
</evidence>
<feature type="domain" description="BRCT" evidence="12">
    <location>
        <begin position="603"/>
        <end position="716"/>
    </location>
</feature>
<feature type="domain" description="BRCT" evidence="12">
    <location>
        <begin position="486"/>
        <end position="582"/>
    </location>
</feature>
<dbReference type="InterPro" id="IPR001965">
    <property type="entry name" value="Znf_PHD"/>
</dbReference>
<reference evidence="14" key="1">
    <citation type="submission" date="2020-09" db="EMBL/GenBank/DDBJ databases">
        <title>Genome-Enabled Discovery of Anthraquinone Biosynthesis in Senna tora.</title>
        <authorList>
            <person name="Kang S.-H."/>
            <person name="Pandey R.P."/>
            <person name="Lee C.-M."/>
            <person name="Sim J.-S."/>
            <person name="Jeong J.-T."/>
            <person name="Choi B.-S."/>
            <person name="Jung M."/>
            <person name="Ginzburg D."/>
            <person name="Zhao K."/>
            <person name="Won S.Y."/>
            <person name="Oh T.-J."/>
            <person name="Yu Y."/>
            <person name="Kim N.-H."/>
            <person name="Lee O.R."/>
            <person name="Lee T.-H."/>
            <person name="Bashyal P."/>
            <person name="Kim T.-S."/>
            <person name="Lee W.-H."/>
            <person name="Kawkins C."/>
            <person name="Kim C.-K."/>
            <person name="Kim J.S."/>
            <person name="Ahn B.O."/>
            <person name="Rhee S.Y."/>
            <person name="Sohng J.K."/>
        </authorList>
    </citation>
    <scope>NUCLEOTIDE SEQUENCE</scope>
    <source>
        <tissue evidence="14">Leaf</tissue>
    </source>
</reference>
<proteinExistence type="predicted"/>
<dbReference type="Gene3D" id="3.40.50.10190">
    <property type="entry name" value="BRCT domain"/>
    <property type="match status" value="2"/>
</dbReference>
<dbReference type="GO" id="GO:0008270">
    <property type="term" value="F:zinc ion binding"/>
    <property type="evidence" value="ECO:0007669"/>
    <property type="project" value="UniProtKB-KW"/>
</dbReference>
<dbReference type="SUPFAM" id="SSF57850">
    <property type="entry name" value="RING/U-box"/>
    <property type="match status" value="1"/>
</dbReference>
<dbReference type="GO" id="GO:0000724">
    <property type="term" value="P:double-strand break repair via homologous recombination"/>
    <property type="evidence" value="ECO:0007669"/>
    <property type="project" value="TreeGrafter"/>
</dbReference>
<dbReference type="InterPro" id="IPR031099">
    <property type="entry name" value="BRCA1-associated"/>
</dbReference>
<evidence type="ECO:0000259" key="13">
    <source>
        <dbReference type="PROSITE" id="PS51805"/>
    </source>
</evidence>
<dbReference type="FunFam" id="3.30.40.10:FF:000352">
    <property type="entry name" value="Breast cancer associated RING 1"/>
    <property type="match status" value="1"/>
</dbReference>
<evidence type="ECO:0000256" key="4">
    <source>
        <dbReference type="ARBA" id="ARBA00022763"/>
    </source>
</evidence>
<dbReference type="InterPro" id="IPR001841">
    <property type="entry name" value="Znf_RING"/>
</dbReference>
<dbReference type="InterPro" id="IPR034732">
    <property type="entry name" value="EPHD"/>
</dbReference>
<dbReference type="PROSITE" id="PS51805">
    <property type="entry name" value="EPHD"/>
    <property type="match status" value="1"/>
</dbReference>
<dbReference type="GO" id="GO:0004842">
    <property type="term" value="F:ubiquitin-protein transferase activity"/>
    <property type="evidence" value="ECO:0007669"/>
    <property type="project" value="TreeGrafter"/>
</dbReference>
<evidence type="ECO:0000256" key="9">
    <source>
        <dbReference type="PROSITE-ProRule" id="PRU00175"/>
    </source>
</evidence>
<protein>
    <submittedName>
        <fullName evidence="14">BRCA1-associated RING domain protein 1</fullName>
    </submittedName>
</protein>
<dbReference type="InterPro" id="IPR001357">
    <property type="entry name" value="BRCT_dom"/>
</dbReference>
<dbReference type="SMART" id="SM00249">
    <property type="entry name" value="PHD"/>
    <property type="match status" value="1"/>
</dbReference>
<dbReference type="Pfam" id="PF13445">
    <property type="entry name" value="zf-RING_UBOX"/>
    <property type="match status" value="1"/>
</dbReference>
<dbReference type="FunFam" id="3.40.50.10190:FF:000006">
    <property type="entry name" value="Breast cancer type 1 susceptibility protein homolog"/>
    <property type="match status" value="1"/>
</dbReference>
<dbReference type="Pfam" id="PF13771">
    <property type="entry name" value="zf-HC5HC2H"/>
    <property type="match status" value="1"/>
</dbReference>
<dbReference type="InterPro" id="IPR036420">
    <property type="entry name" value="BRCT_dom_sf"/>
</dbReference>
<keyword evidence="2" id="KW-0479">Metal-binding</keyword>
<keyword evidence="6" id="KW-0862">Zinc</keyword>
<dbReference type="FunFam" id="3.30.40.10:FF:000310">
    <property type="entry name" value="Breast cancer associated RING 1"/>
    <property type="match status" value="1"/>
</dbReference>
<dbReference type="GO" id="GO:0005634">
    <property type="term" value="C:nucleus"/>
    <property type="evidence" value="ECO:0007669"/>
    <property type="project" value="UniProtKB-SubCell"/>
</dbReference>
<evidence type="ECO:0000256" key="10">
    <source>
        <dbReference type="SAM" id="MobiDB-lite"/>
    </source>
</evidence>
<evidence type="ECO:0000256" key="2">
    <source>
        <dbReference type="ARBA" id="ARBA00022723"/>
    </source>
</evidence>
<dbReference type="OrthoDB" id="2384350at2759"/>
<dbReference type="CDD" id="cd23146">
    <property type="entry name" value="RING-HC_AtBARD1-like"/>
    <property type="match status" value="1"/>
</dbReference>
<dbReference type="PROSITE" id="PS50172">
    <property type="entry name" value="BRCT"/>
    <property type="match status" value="2"/>
</dbReference>
<name>A0A834TCK7_9FABA</name>
<evidence type="ECO:0000256" key="8">
    <source>
        <dbReference type="ARBA" id="ARBA00023242"/>
    </source>
</evidence>
<accession>A0A834TCK7</accession>
<sequence length="716" mass="78929">MEDSGKHSNSKFLNPWMLQFQKMGLELKCPLCLNLFRRPMLLPCNHIFCNSCIADCSTLGSECAVCNIQYAQRDLRHLPFVENMVAIYKSLDAAFCANLFQQRSSDDVTVMERGQPFLNSTFSNKMTEEPFKTSLGDNLHSEQSIFSQTTKVHVTVPSGLYHSMEVGIGKNQKYDGSGKAEEFDISQKKGVDFASSGKPNLVKCFQLDGRSHQECGVVEMDMNQVTQSSPGSPPFCDTKGSDNDCSDQDSEHLLPSGRLESTSLKRGGKENVVFEKRTQLRSESSASETEGLMRELKRQKNDDIQPSVTHKPVASSCNLDHDSGMEPDSSTNTGICSFCQSSKISEDTGPMLHYKDGNSVTGDAAHLPSVVHVHRMCIDWAPQVYFVDEVVKNLEPEVARGAKLKCSKCGLKGAALGCFVRSCRKTYHVPCAMDIPACRWDEEDFLLLCPIHSHVKFPCEKSKSRKRACQKQPVSTHSGSQQSNGPVASLNSGKHLVFCGSALSTGEKIHLINFASRIGATVTKFWTPDVTHVIAATDADGACTRTLKVLMAILKGQWVLKMDWVNASMEVMHPVEEEPYEISLDNHGRQGGPKAGRLRALTNGSKLFSGLNLYFSGDYMPDYKKDLVDLVVAGGGTVLESKEELEAESKKCETCSNLIVYNLDPPRGSRLGDEVTILWERLNEAEDLAATTGSRVIGHTWILESISGCKLQPFIS</sequence>
<dbReference type="InterPro" id="IPR013083">
    <property type="entry name" value="Znf_RING/FYVE/PHD"/>
</dbReference>
<evidence type="ECO:0000256" key="1">
    <source>
        <dbReference type="ARBA" id="ARBA00004123"/>
    </source>
</evidence>
<keyword evidence="5 9" id="KW-0863">Zinc-finger</keyword>
<keyword evidence="4" id="KW-0227">DNA damage</keyword>
<evidence type="ECO:0000256" key="3">
    <source>
        <dbReference type="ARBA" id="ARBA00022737"/>
    </source>
</evidence>
<keyword evidence="8" id="KW-0539">Nucleus</keyword>
<feature type="region of interest" description="Disordered" evidence="10">
    <location>
        <begin position="224"/>
        <end position="263"/>
    </location>
</feature>
<dbReference type="CDD" id="cd17734">
    <property type="entry name" value="BRCT_Bard1_rpt1"/>
    <property type="match status" value="1"/>
</dbReference>
<dbReference type="SMART" id="SM00184">
    <property type="entry name" value="RING"/>
    <property type="match status" value="2"/>
</dbReference>
<keyword evidence="15" id="KW-1185">Reference proteome</keyword>
<evidence type="ECO:0000256" key="5">
    <source>
        <dbReference type="ARBA" id="ARBA00022771"/>
    </source>
</evidence>
<dbReference type="PROSITE" id="PS50089">
    <property type="entry name" value="ZF_RING_2"/>
    <property type="match status" value="1"/>
</dbReference>
<dbReference type="Pfam" id="PF00533">
    <property type="entry name" value="BRCT"/>
    <property type="match status" value="1"/>
</dbReference>
<evidence type="ECO:0000313" key="14">
    <source>
        <dbReference type="EMBL" id="KAF7818462.1"/>
    </source>
</evidence>